<accession>F2AUN6</accession>
<gene>
    <name evidence="1" type="ORF">RBWH47_02974</name>
</gene>
<dbReference type="Proteomes" id="UP000006222">
    <property type="component" value="Unassembled WGS sequence"/>
</dbReference>
<organism evidence="1 2">
    <name type="scientific">Rhodopirellula baltica WH47</name>
    <dbReference type="NCBI Taxonomy" id="991778"/>
    <lineage>
        <taxon>Bacteria</taxon>
        <taxon>Pseudomonadati</taxon>
        <taxon>Planctomycetota</taxon>
        <taxon>Planctomycetia</taxon>
        <taxon>Pirellulales</taxon>
        <taxon>Pirellulaceae</taxon>
        <taxon>Rhodopirellula</taxon>
    </lineage>
</organism>
<dbReference type="AlphaFoldDB" id="F2AUN6"/>
<reference evidence="1 2" key="1">
    <citation type="journal article" date="2013" name="Mar. Genomics">
        <title>Expression of sulfatases in Rhodopirellula baltica and the diversity of sulfatases in the genus Rhodopirellula.</title>
        <authorList>
            <person name="Wegner C.E."/>
            <person name="Richter-Heitmann T."/>
            <person name="Klindworth A."/>
            <person name="Klockow C."/>
            <person name="Richter M."/>
            <person name="Achstetter T."/>
            <person name="Glockner F.O."/>
            <person name="Harder J."/>
        </authorList>
    </citation>
    <scope>NUCLEOTIDE SEQUENCE [LARGE SCALE GENOMIC DNA]</scope>
    <source>
        <strain evidence="1 2">WH47</strain>
    </source>
</reference>
<protein>
    <submittedName>
        <fullName evidence="1">Uncharacterized protein</fullName>
    </submittedName>
</protein>
<sequence>MESSPDLAGETNRELSVAACWTAFRGSAESRGTAEIATFGRV</sequence>
<proteinExistence type="predicted"/>
<name>F2AUN6_RHOBT</name>
<comment type="caution">
    <text evidence="1">The sequence shown here is derived from an EMBL/GenBank/DDBJ whole genome shotgun (WGS) entry which is preliminary data.</text>
</comment>
<dbReference type="PATRIC" id="fig|991778.3.peg.3649"/>
<evidence type="ECO:0000313" key="2">
    <source>
        <dbReference type="Proteomes" id="UP000006222"/>
    </source>
</evidence>
<evidence type="ECO:0000313" key="1">
    <source>
        <dbReference type="EMBL" id="EGF26602.1"/>
    </source>
</evidence>
<dbReference type="EMBL" id="AFAR01000178">
    <property type="protein sequence ID" value="EGF26602.1"/>
    <property type="molecule type" value="Genomic_DNA"/>
</dbReference>